<dbReference type="GO" id="GO:0003677">
    <property type="term" value="F:DNA binding"/>
    <property type="evidence" value="ECO:0007669"/>
    <property type="project" value="UniProtKB-KW"/>
</dbReference>
<keyword evidence="4" id="KW-0949">S-adenosyl-L-methionine</keyword>
<dbReference type="SUPFAM" id="SSF53335">
    <property type="entry name" value="S-adenosyl-L-methionine-dependent methyltransferases"/>
    <property type="match status" value="1"/>
</dbReference>
<evidence type="ECO:0000259" key="10">
    <source>
        <dbReference type="Pfam" id="PF12950"/>
    </source>
</evidence>
<feature type="domain" description="Type II methyltransferase M.TaqI-like" evidence="9">
    <location>
        <begin position="462"/>
        <end position="713"/>
    </location>
</feature>
<feature type="domain" description="TaqI-like C-terminal specificity" evidence="10">
    <location>
        <begin position="856"/>
        <end position="945"/>
    </location>
</feature>
<dbReference type="Gene3D" id="3.40.50.150">
    <property type="entry name" value="Vaccinia Virus protein VP39"/>
    <property type="match status" value="1"/>
</dbReference>
<dbReference type="GO" id="GO:0032259">
    <property type="term" value="P:methylation"/>
    <property type="evidence" value="ECO:0007669"/>
    <property type="project" value="UniProtKB-KW"/>
</dbReference>
<keyword evidence="5" id="KW-0680">Restriction system</keyword>
<sequence>MAILRTTLEKLAAQAKANNIHRMAEMQAQSDYVLKVLEALGWKSSDWSLGTNIGANTGTFSDILLHDSKKHPVLVVECKDAKKADKLDGRYRNQTFQEQLYGYCRKQGLYWGILTNFVEWRLYNETQGRLYQNKKYAFIDLLWPGANPNSYVDILSDEGLAFLMRFQRTPLCQAKGRVDDDPLYYPVEKQIEDIKARFFVKLKGWRDSLRRELHKNYWEKYDKDQIDLFTQKILDRMIFMEVCHDKGIIGQDVHRAILNSRDDKYHELKKWFKEMDEQFNTELFAPMAIDHFDIDDKALAPIIAELNEIDFKNVSVHIIGEVYENYLGEMLRVTKKSGLKAQEHKEQAKRKSQGIYYTPEYIVDYIVKNTVGELLNPSPSGRGAGVRSTTGAGPNPKSLPREGRDLTTAEIEKIKALDPACGSGSFLIKAFDLFLQAYRRAAAGKQTSFYSDLEIKKKILQHNLYGVDLDERAVEITKLNLMLKALEGLSYHDLKGRKLLPNLELNIRCGNSLISGQTIEQLAEKQAQTTIPGLDDAVDIKPLLKLHGEFYKEVEDDPKAKLKNEIEIEEKRLNRKLGDNLKGYFSNLDEVKPLNYQVAFPEVFTTSPRPSPGGRGCAGFDAVFGNPPYIRTMKLEKEKGFYSKRFSSAVGAYDIYVLFMERSLDLVKENGICSFITPNKYFVADYATKLRELLLNAATIFEIADLGKCKSIFGDALISTAVTFYGKKQNVKQIRLKILNDDNVSNIVNQKYDSVNIDDLLTRENTISIYQDDTSNKITDKLWLNSDKLSKVAKVRTGIMGFEYWAMDKWISDDNTGCKIATNSYIDRYAFLWGKKVNLYKRIVYIPKLNPKCDVINENTRRLFECKKILVRGVASRLTATLDDTGVGMLVAVHSVIGETYEDKYLLGLLNSKLFNWLHVMQFYSARIPEGSLRYPISFLANLPIRRIDFKNKKDKDLHDQLVKLVKEMLKLNKNPERRPLPGPPRIGEGKRADIAVIDQEIDELVYRLYGLSEEEIKIVESNNG</sequence>
<evidence type="ECO:0000256" key="8">
    <source>
        <dbReference type="SAM" id="MobiDB-lite"/>
    </source>
</evidence>
<dbReference type="GO" id="GO:0009307">
    <property type="term" value="P:DNA restriction-modification system"/>
    <property type="evidence" value="ECO:0007669"/>
    <property type="project" value="UniProtKB-KW"/>
</dbReference>
<comment type="caution">
    <text evidence="11">The sequence shown here is derived from an EMBL/GenBank/DDBJ whole genome shotgun (WGS) entry which is preliminary data.</text>
</comment>
<reference evidence="11" key="1">
    <citation type="submission" date="2020-07" db="EMBL/GenBank/DDBJ databases">
        <title>Huge and variable diversity of episymbiotic CPR bacteria and DPANN archaea in groundwater ecosystems.</title>
        <authorList>
            <person name="He C.Y."/>
            <person name="Keren R."/>
            <person name="Whittaker M."/>
            <person name="Farag I.F."/>
            <person name="Doudna J."/>
            <person name="Cate J.H.D."/>
            <person name="Banfield J.F."/>
        </authorList>
    </citation>
    <scope>NUCLEOTIDE SEQUENCE</scope>
    <source>
        <strain evidence="11">NC_groundwater_1520_Pr4_B-0.1um_53_5</strain>
    </source>
</reference>
<evidence type="ECO:0000313" key="11">
    <source>
        <dbReference type="EMBL" id="MBI4725974.1"/>
    </source>
</evidence>
<evidence type="ECO:0000256" key="2">
    <source>
        <dbReference type="ARBA" id="ARBA00022603"/>
    </source>
</evidence>
<protein>
    <recommendedName>
        <fullName evidence="1">site-specific DNA-methyltransferase (adenine-specific)</fullName>
        <ecNumber evidence="1">2.1.1.72</ecNumber>
    </recommendedName>
</protein>
<comment type="catalytic activity">
    <reaction evidence="7">
        <text>a 2'-deoxyadenosine in DNA + S-adenosyl-L-methionine = an N(6)-methyl-2'-deoxyadenosine in DNA + S-adenosyl-L-homocysteine + H(+)</text>
        <dbReference type="Rhea" id="RHEA:15197"/>
        <dbReference type="Rhea" id="RHEA-COMP:12418"/>
        <dbReference type="Rhea" id="RHEA-COMP:12419"/>
        <dbReference type="ChEBI" id="CHEBI:15378"/>
        <dbReference type="ChEBI" id="CHEBI:57856"/>
        <dbReference type="ChEBI" id="CHEBI:59789"/>
        <dbReference type="ChEBI" id="CHEBI:90615"/>
        <dbReference type="ChEBI" id="CHEBI:90616"/>
        <dbReference type="EC" id="2.1.1.72"/>
    </reaction>
</comment>
<dbReference type="InterPro" id="IPR002052">
    <property type="entry name" value="DNA_methylase_N6_adenine_CS"/>
</dbReference>
<dbReference type="PANTHER" id="PTHR33841:SF1">
    <property type="entry name" value="DNA METHYLTRANSFERASE A"/>
    <property type="match status" value="1"/>
</dbReference>
<dbReference type="Pfam" id="PF07669">
    <property type="entry name" value="Eco57I"/>
    <property type="match status" value="1"/>
</dbReference>
<dbReference type="PANTHER" id="PTHR33841">
    <property type="entry name" value="DNA METHYLTRANSFERASE YEEA-RELATED"/>
    <property type="match status" value="1"/>
</dbReference>
<evidence type="ECO:0000256" key="5">
    <source>
        <dbReference type="ARBA" id="ARBA00022747"/>
    </source>
</evidence>
<keyword evidence="3" id="KW-0808">Transferase</keyword>
<accession>A0A933MIT8</accession>
<keyword evidence="6" id="KW-0238">DNA-binding</keyword>
<dbReference type="InterPro" id="IPR050953">
    <property type="entry name" value="N4_N6_ade-DNA_methylase"/>
</dbReference>
<name>A0A933MIT8_UNCT6</name>
<evidence type="ECO:0000256" key="6">
    <source>
        <dbReference type="ARBA" id="ARBA00023125"/>
    </source>
</evidence>
<dbReference type="InterPro" id="IPR025931">
    <property type="entry name" value="TaqI_C"/>
</dbReference>
<evidence type="ECO:0000256" key="4">
    <source>
        <dbReference type="ARBA" id="ARBA00022691"/>
    </source>
</evidence>
<keyword evidence="2 11" id="KW-0489">Methyltransferase</keyword>
<dbReference type="EC" id="2.1.1.72" evidence="1"/>
<dbReference type="Pfam" id="PF12950">
    <property type="entry name" value="TaqI_C"/>
    <property type="match status" value="1"/>
</dbReference>
<feature type="region of interest" description="Disordered" evidence="8">
    <location>
        <begin position="378"/>
        <end position="404"/>
    </location>
</feature>
<gene>
    <name evidence="11" type="ORF">HY768_01910</name>
</gene>
<dbReference type="PRINTS" id="PR00507">
    <property type="entry name" value="N12N6MTFRASE"/>
</dbReference>
<dbReference type="InterPro" id="IPR011639">
    <property type="entry name" value="MethylTrfase_TaqI-like_dom"/>
</dbReference>
<organism evidence="11 12">
    <name type="scientific">candidate division TA06 bacterium</name>
    <dbReference type="NCBI Taxonomy" id="2250710"/>
    <lineage>
        <taxon>Bacteria</taxon>
        <taxon>Bacteria division TA06</taxon>
    </lineage>
</organism>
<dbReference type="InterPro" id="IPR029063">
    <property type="entry name" value="SAM-dependent_MTases_sf"/>
</dbReference>
<dbReference type="AlphaFoldDB" id="A0A933MIT8"/>
<evidence type="ECO:0000259" key="9">
    <source>
        <dbReference type="Pfam" id="PF07669"/>
    </source>
</evidence>
<evidence type="ECO:0000256" key="3">
    <source>
        <dbReference type="ARBA" id="ARBA00022679"/>
    </source>
</evidence>
<evidence type="ECO:0000256" key="1">
    <source>
        <dbReference type="ARBA" id="ARBA00011900"/>
    </source>
</evidence>
<proteinExistence type="predicted"/>
<dbReference type="PROSITE" id="PS00092">
    <property type="entry name" value="N6_MTASE"/>
    <property type="match status" value="1"/>
</dbReference>
<evidence type="ECO:0000313" key="12">
    <source>
        <dbReference type="Proteomes" id="UP000736328"/>
    </source>
</evidence>
<dbReference type="Proteomes" id="UP000736328">
    <property type="component" value="Unassembled WGS sequence"/>
</dbReference>
<dbReference type="EMBL" id="JACQXR010000022">
    <property type="protein sequence ID" value="MBI4725974.1"/>
    <property type="molecule type" value="Genomic_DNA"/>
</dbReference>
<evidence type="ECO:0000256" key="7">
    <source>
        <dbReference type="ARBA" id="ARBA00047942"/>
    </source>
</evidence>
<dbReference type="GO" id="GO:0009007">
    <property type="term" value="F:site-specific DNA-methyltransferase (adenine-specific) activity"/>
    <property type="evidence" value="ECO:0007669"/>
    <property type="project" value="UniProtKB-EC"/>
</dbReference>